<evidence type="ECO:0000256" key="1">
    <source>
        <dbReference type="ARBA" id="ARBA00023015"/>
    </source>
</evidence>
<dbReference type="SUPFAM" id="SSF46785">
    <property type="entry name" value="Winged helix' DNA-binding domain"/>
    <property type="match status" value="1"/>
</dbReference>
<name>I2BDD5_SHIBC</name>
<dbReference type="InterPro" id="IPR002577">
    <property type="entry name" value="HTH_HxlR"/>
</dbReference>
<dbReference type="KEGG" id="ebt:EBL_c34840"/>
<reference evidence="5 6" key="1">
    <citation type="journal article" date="2012" name="J. Bacteriol.">
        <title>Complete genome sequence of the B12-producing Shimwellia blattae strain DSM 4481, isolated from a cockroach.</title>
        <authorList>
            <person name="Brzuszkiewicz E."/>
            <person name="Waschkowitz T."/>
            <person name="Wiezer A."/>
            <person name="Daniel R."/>
        </authorList>
    </citation>
    <scope>NUCLEOTIDE SEQUENCE [LARGE SCALE GENOMIC DNA]</scope>
    <source>
        <strain evidence="6">ATCC 29907 / DSM 4481 / JCM 1650 / NBRC 105725 / CDC 9005-74</strain>
    </source>
</reference>
<evidence type="ECO:0000259" key="4">
    <source>
        <dbReference type="PROSITE" id="PS51118"/>
    </source>
</evidence>
<dbReference type="Pfam" id="PF01638">
    <property type="entry name" value="HxlR"/>
    <property type="match status" value="1"/>
</dbReference>
<keyword evidence="2" id="KW-0238">DNA-binding</keyword>
<gene>
    <name evidence="5" type="primary">ytfH</name>
    <name evidence="5" type="ordered locus">EBL_c34840</name>
</gene>
<dbReference type="AlphaFoldDB" id="I2BDD5"/>
<dbReference type="PATRIC" id="fig|630626.3.peg.3394"/>
<accession>I2BDD5</accession>
<sequence>MMTTPEDLQPCNVMAASCPSRQVLQHLTSRWGILILVALLPGTRRFSELKRTIEGISERMLAQSLQFLEADGMLTRRSMNTVPPHVEYTLTPLGATAAAKMQELVALIEDEMTRKLRARAAPGI</sequence>
<dbReference type="PROSITE" id="PS51118">
    <property type="entry name" value="HTH_HXLR"/>
    <property type="match status" value="1"/>
</dbReference>
<dbReference type="RefSeq" id="WP_002441787.1">
    <property type="nucleotide sequence ID" value="NC_017910.1"/>
</dbReference>
<keyword evidence="6" id="KW-1185">Reference proteome</keyword>
<dbReference type="GO" id="GO:0003677">
    <property type="term" value="F:DNA binding"/>
    <property type="evidence" value="ECO:0007669"/>
    <property type="project" value="UniProtKB-KW"/>
</dbReference>
<proteinExistence type="predicted"/>
<keyword evidence="3" id="KW-0804">Transcription</keyword>
<dbReference type="STRING" id="630626.EBL_c34840"/>
<dbReference type="eggNOG" id="COG1733">
    <property type="taxonomic scope" value="Bacteria"/>
</dbReference>
<feature type="domain" description="HTH hxlR-type" evidence="4">
    <location>
        <begin position="18"/>
        <end position="116"/>
    </location>
</feature>
<organism evidence="5 6">
    <name type="scientific">Shimwellia blattae (strain ATCC 29907 / DSM 4481 / JCM 1650 / NBRC 105725 / CDC 9005-74)</name>
    <name type="common">Escherichia blattae</name>
    <dbReference type="NCBI Taxonomy" id="630626"/>
    <lineage>
        <taxon>Bacteria</taxon>
        <taxon>Pseudomonadati</taxon>
        <taxon>Pseudomonadota</taxon>
        <taxon>Gammaproteobacteria</taxon>
        <taxon>Enterobacterales</taxon>
        <taxon>Enterobacteriaceae</taxon>
        <taxon>Shimwellia</taxon>
    </lineage>
</organism>
<dbReference type="InterPro" id="IPR036388">
    <property type="entry name" value="WH-like_DNA-bd_sf"/>
</dbReference>
<dbReference type="OrthoDB" id="9807069at2"/>
<dbReference type="PANTHER" id="PTHR33204">
    <property type="entry name" value="TRANSCRIPTIONAL REGULATOR, MARR FAMILY"/>
    <property type="match status" value="1"/>
</dbReference>
<keyword evidence="1" id="KW-0805">Transcription regulation</keyword>
<evidence type="ECO:0000313" key="6">
    <source>
        <dbReference type="Proteomes" id="UP000001955"/>
    </source>
</evidence>
<dbReference type="InterPro" id="IPR036390">
    <property type="entry name" value="WH_DNA-bd_sf"/>
</dbReference>
<dbReference type="EMBL" id="CP001560">
    <property type="protein sequence ID" value="AFJ48539.1"/>
    <property type="molecule type" value="Genomic_DNA"/>
</dbReference>
<evidence type="ECO:0000256" key="2">
    <source>
        <dbReference type="ARBA" id="ARBA00023125"/>
    </source>
</evidence>
<dbReference type="HOGENOM" id="CLU_111585_2_0_6"/>
<protein>
    <submittedName>
        <fullName evidence="5">Putative transcriptional regulator YtfH</fullName>
    </submittedName>
</protein>
<dbReference type="Proteomes" id="UP000001955">
    <property type="component" value="Chromosome"/>
</dbReference>
<dbReference type="PANTHER" id="PTHR33204:SF37">
    <property type="entry name" value="HTH-TYPE TRANSCRIPTIONAL REGULATOR YODB"/>
    <property type="match status" value="1"/>
</dbReference>
<accession>K6W1Q4</accession>
<evidence type="ECO:0000313" key="5">
    <source>
        <dbReference type="EMBL" id="AFJ48539.1"/>
    </source>
</evidence>
<dbReference type="Gene3D" id="1.10.10.10">
    <property type="entry name" value="Winged helix-like DNA-binding domain superfamily/Winged helix DNA-binding domain"/>
    <property type="match status" value="1"/>
</dbReference>
<evidence type="ECO:0000256" key="3">
    <source>
        <dbReference type="ARBA" id="ARBA00023163"/>
    </source>
</evidence>